<evidence type="ECO:0000313" key="1">
    <source>
        <dbReference type="EMBL" id="GME98248.1"/>
    </source>
</evidence>
<keyword evidence="2" id="KW-1185">Reference proteome</keyword>
<comment type="caution">
    <text evidence="1">The sequence shown here is derived from an EMBL/GenBank/DDBJ whole genome shotgun (WGS) entry which is preliminary data.</text>
</comment>
<dbReference type="Proteomes" id="UP001165101">
    <property type="component" value="Unassembled WGS sequence"/>
</dbReference>
<name>A0ACB5U1J2_CANBO</name>
<reference evidence="1" key="1">
    <citation type="submission" date="2023-04" db="EMBL/GenBank/DDBJ databases">
        <title>Candida boidinii NBRC 1967.</title>
        <authorList>
            <person name="Ichikawa N."/>
            <person name="Sato H."/>
            <person name="Tonouchi N."/>
        </authorList>
    </citation>
    <scope>NUCLEOTIDE SEQUENCE</scope>
    <source>
        <strain evidence="1">NBRC 1967</strain>
    </source>
</reference>
<protein>
    <submittedName>
        <fullName evidence="1">Unnamed protein product</fullName>
    </submittedName>
</protein>
<sequence length="568" mass="65092">MSDLSETFGECAKCKIERKAYITDQDPLTLQKYKTCDHCRKMNQHYKRNQKLKLMRKLESIKTKSPIKKISNNKQVQQNDNDDDLINSDSDLELSNNNTIIQQKLKKSKKKKLINSQNNNNNNNTKQIISDLPIDLKFDDFELFLKKISINGNKDVISIKFNTIIPNFIIKTINKEDIVKLYNGGESLLNKPGFKENIKNSLKIHYLNRIFDILNINDYNFKIRSNNWKIAKFYCQMICQKDTGSKNKDISSLLLKDLDDDHDHNESQIKQNETQEVKTKDTKDTPSSIRFNEVVKNPRNTVMFRCHSKLNYSYDTVTGKFNIEYSHLSHKGLFGTNSTDSRSVIHNPNTAESITQQWLKTLEQNTTSESHNFNINLLKLRLQNQDMSNRVNEAIRNGSNQQSNVNNKELTLNKRRKSDISTTSSINSSTSSIKKLKKTNNDNLISTSPIDYSNSSTSASEYLANQYTNRTNRLSSSSYNGVDNLRTKLASLSNGLIGSTSESVIEESDEEEEEEEQDDDDDVSEDEPEDEEGDDDEEPDDKSQLPVLTPFASALNELHINISGKNKM</sequence>
<evidence type="ECO:0000313" key="2">
    <source>
        <dbReference type="Proteomes" id="UP001165101"/>
    </source>
</evidence>
<proteinExistence type="predicted"/>
<gene>
    <name evidence="1" type="ORF">Cboi01_000488500</name>
</gene>
<dbReference type="EMBL" id="BSXV01003396">
    <property type="protein sequence ID" value="GME98248.1"/>
    <property type="molecule type" value="Genomic_DNA"/>
</dbReference>
<accession>A0ACB5U1J2</accession>
<organism evidence="1 2">
    <name type="scientific">Candida boidinii</name>
    <name type="common">Yeast</name>
    <dbReference type="NCBI Taxonomy" id="5477"/>
    <lineage>
        <taxon>Eukaryota</taxon>
        <taxon>Fungi</taxon>
        <taxon>Dikarya</taxon>
        <taxon>Ascomycota</taxon>
        <taxon>Saccharomycotina</taxon>
        <taxon>Pichiomycetes</taxon>
        <taxon>Pichiales</taxon>
        <taxon>Pichiaceae</taxon>
        <taxon>Ogataea</taxon>
        <taxon>Ogataea/Candida clade</taxon>
    </lineage>
</organism>